<organism evidence="1">
    <name type="scientific">marine metagenome</name>
    <dbReference type="NCBI Taxonomy" id="408172"/>
    <lineage>
        <taxon>unclassified sequences</taxon>
        <taxon>metagenomes</taxon>
        <taxon>ecological metagenomes</taxon>
    </lineage>
</organism>
<feature type="non-terminal residue" evidence="1">
    <location>
        <position position="1"/>
    </location>
</feature>
<sequence length="36" mass="3959">VLDDPKKIDPDQVVSQTLEELLGRRLVKSRGGLAVL</sequence>
<dbReference type="AlphaFoldDB" id="A0A381P9F5"/>
<name>A0A381P9F5_9ZZZZ</name>
<reference evidence="1" key="1">
    <citation type="submission" date="2018-05" db="EMBL/GenBank/DDBJ databases">
        <authorList>
            <person name="Lanie J.A."/>
            <person name="Ng W.-L."/>
            <person name="Kazmierczak K.M."/>
            <person name="Andrzejewski T.M."/>
            <person name="Davidsen T.M."/>
            <person name="Wayne K.J."/>
            <person name="Tettelin H."/>
            <person name="Glass J.I."/>
            <person name="Rusch D."/>
            <person name="Podicherti R."/>
            <person name="Tsui H.-C.T."/>
            <person name="Winkler M.E."/>
        </authorList>
    </citation>
    <scope>NUCLEOTIDE SEQUENCE</scope>
</reference>
<evidence type="ECO:0000313" key="1">
    <source>
        <dbReference type="EMBL" id="SUZ63571.1"/>
    </source>
</evidence>
<gene>
    <name evidence="1" type="ORF">METZ01_LOCUS16425</name>
</gene>
<accession>A0A381P9F5</accession>
<dbReference type="EMBL" id="UINC01000919">
    <property type="protein sequence ID" value="SUZ63571.1"/>
    <property type="molecule type" value="Genomic_DNA"/>
</dbReference>
<protein>
    <submittedName>
        <fullName evidence="1">Uncharacterized protein</fullName>
    </submittedName>
</protein>
<proteinExistence type="predicted"/>